<organism evidence="3 4">
    <name type="scientific">Meripilus lineatus</name>
    <dbReference type="NCBI Taxonomy" id="2056292"/>
    <lineage>
        <taxon>Eukaryota</taxon>
        <taxon>Fungi</taxon>
        <taxon>Dikarya</taxon>
        <taxon>Basidiomycota</taxon>
        <taxon>Agaricomycotina</taxon>
        <taxon>Agaricomycetes</taxon>
        <taxon>Polyporales</taxon>
        <taxon>Meripilaceae</taxon>
        <taxon>Meripilus</taxon>
    </lineage>
</organism>
<feature type="region of interest" description="Disordered" evidence="1">
    <location>
        <begin position="768"/>
        <end position="790"/>
    </location>
</feature>
<accession>A0AAD5YCA1</accession>
<feature type="compositionally biased region" description="Basic and acidic residues" evidence="1">
    <location>
        <begin position="203"/>
        <end position="212"/>
    </location>
</feature>
<feature type="compositionally biased region" description="Polar residues" evidence="1">
    <location>
        <begin position="138"/>
        <end position="158"/>
    </location>
</feature>
<dbReference type="InterPro" id="IPR053134">
    <property type="entry name" value="RNA-dir_DNA_polymerase"/>
</dbReference>
<feature type="region of interest" description="Disordered" evidence="1">
    <location>
        <begin position="106"/>
        <end position="212"/>
    </location>
</feature>
<feature type="compositionally biased region" description="Basic residues" evidence="1">
    <location>
        <begin position="159"/>
        <end position="171"/>
    </location>
</feature>
<name>A0AAD5YCA1_9APHY</name>
<comment type="caution">
    <text evidence="3">The sequence shown here is derived from an EMBL/GenBank/DDBJ whole genome shotgun (WGS) entry which is preliminary data.</text>
</comment>
<dbReference type="PANTHER" id="PTHR24559:SF444">
    <property type="entry name" value="REVERSE TRANSCRIPTASE DOMAIN-CONTAINING PROTEIN"/>
    <property type="match status" value="1"/>
</dbReference>
<dbReference type="EMBL" id="JANAWD010001109">
    <property type="protein sequence ID" value="KAJ3474260.1"/>
    <property type="molecule type" value="Genomic_DNA"/>
</dbReference>
<dbReference type="CDD" id="cd01647">
    <property type="entry name" value="RT_LTR"/>
    <property type="match status" value="1"/>
</dbReference>
<dbReference type="Proteomes" id="UP001212997">
    <property type="component" value="Unassembled WGS sequence"/>
</dbReference>
<dbReference type="InterPro" id="IPR021109">
    <property type="entry name" value="Peptidase_aspartic_dom_sf"/>
</dbReference>
<dbReference type="InterPro" id="IPR043128">
    <property type="entry name" value="Rev_trsase/Diguanyl_cyclase"/>
</dbReference>
<dbReference type="PROSITE" id="PS50878">
    <property type="entry name" value="RT_POL"/>
    <property type="match status" value="1"/>
</dbReference>
<dbReference type="Gene3D" id="3.30.70.270">
    <property type="match status" value="2"/>
</dbReference>
<dbReference type="Gene3D" id="2.40.70.10">
    <property type="entry name" value="Acid Proteases"/>
    <property type="match status" value="1"/>
</dbReference>
<evidence type="ECO:0000259" key="2">
    <source>
        <dbReference type="PROSITE" id="PS50878"/>
    </source>
</evidence>
<evidence type="ECO:0000313" key="4">
    <source>
        <dbReference type="Proteomes" id="UP001212997"/>
    </source>
</evidence>
<feature type="domain" description="Reverse transcriptase" evidence="2">
    <location>
        <begin position="929"/>
        <end position="1108"/>
    </location>
</feature>
<gene>
    <name evidence="3" type="ORF">NLI96_g12560</name>
</gene>
<keyword evidence="4" id="KW-1185">Reference proteome</keyword>
<dbReference type="CDD" id="cd00303">
    <property type="entry name" value="retropepsin_like"/>
    <property type="match status" value="1"/>
</dbReference>
<dbReference type="PANTHER" id="PTHR24559">
    <property type="entry name" value="TRANSPOSON TY3-I GAG-POL POLYPROTEIN"/>
    <property type="match status" value="1"/>
</dbReference>
<dbReference type="AlphaFoldDB" id="A0AAD5YCA1"/>
<feature type="compositionally biased region" description="Basic and acidic residues" evidence="1">
    <location>
        <begin position="518"/>
        <end position="542"/>
    </location>
</feature>
<evidence type="ECO:0000313" key="3">
    <source>
        <dbReference type="EMBL" id="KAJ3474260.1"/>
    </source>
</evidence>
<protein>
    <recommendedName>
        <fullName evidence="2">Reverse transcriptase domain-containing protein</fullName>
    </recommendedName>
</protein>
<feature type="region of interest" description="Disordered" evidence="1">
    <location>
        <begin position="265"/>
        <end position="286"/>
    </location>
</feature>
<dbReference type="Pfam" id="PF00078">
    <property type="entry name" value="RVT_1"/>
    <property type="match status" value="1"/>
</dbReference>
<evidence type="ECO:0000256" key="1">
    <source>
        <dbReference type="SAM" id="MobiDB-lite"/>
    </source>
</evidence>
<reference evidence="3" key="1">
    <citation type="submission" date="2022-07" db="EMBL/GenBank/DDBJ databases">
        <title>Genome Sequence of Physisporinus lineatus.</title>
        <authorList>
            <person name="Buettner E."/>
        </authorList>
    </citation>
    <scope>NUCLEOTIDE SEQUENCE</scope>
    <source>
        <strain evidence="3">VT162</strain>
    </source>
</reference>
<proteinExistence type="predicted"/>
<dbReference type="InterPro" id="IPR000477">
    <property type="entry name" value="RT_dom"/>
</dbReference>
<sequence>MYLRFVSQTDSQRATFRYDNVRYNKKDGVAGLVTAMRTWASQMPQAPSEYDQVRAFIDRLPEQIAIDTQKISGIDHQRARMFEVINAALKHENYYYGEKLNRRLKSSSALDLESSDDEDDRSKGKKDKGKPAIEARPSLTTTNYRQPDNRSGTTSSFYRRNRQGRRVRLWRVPREERKSNPTIASGKYDSKSRTQTQTGSSTKNEKGKQTDKSKVRCFKCHGMGHYSTDSECPMFKQETLRRMDEAQHDEHGEMAQLGDIVEEEEVPTDDEGSLEEDLPIGDQYDSEDQYDYFEEYYSDSEGYPESDGEIEVFAGMRTFGSSSPEDASSSNRTVRYADDELELFGIDDNSTIRVLILNTQEYADQLSRRINEVEEVQDETEPPPLEDVVTAGPITGPAPPAIVQLPAPDPMITVINLRGQLDDSEWTRDQQARIIGRLETHASQLQEEISLLQEVILATSDDQRIRDIVSHSRARESNRLRVGEPLLAPQHWHGLHREPSQMVPMHEDWTTLFQVTHGEQREESTPKEGSTDTDTTTERSEDNTEALFVMQARTDQLAAITTSNEREYRPAMRYRERPHSGRPIRKIKCMTVYVEIMGVKALALLDSRCSIDCISPGFATVTRLPTFALDKPIPLQLGCVGSKSVINFGVHVDVSLAHNTERNYFDVVNLDHYDVVLGIPFMVKWGIILDFNQNCVRWRDVTIPSTAMVELDECQRPRIIHTDDGRKPSGAKSRRGLAPVTIEDVEDENESKRYPRLTNENYVLEKIEDQQEPQGEHPIDAPNTETERTNEGIRVPVRRGNSERDRARVPNIAEKFVPTRHSSLEVPRDKFGEEDKLGMNDLIWEEVKSELEELKNLEEFKPRKMDQLREQWFVKCQDIMNGAPPRLPPMREINHHIPLIDQNKRYMYHLPRCPDAMKVDLMTKIDKYLKAEWWQRATVSQAAPLLCIPKKSGQLQTVVDCRKRNENTVRDVTPFPDQDQIRMDVARARVRSKIDLSDAYKQIRIIPDDVLKTAFAMVFGTFTSQVMQQGDCNAPSTFQRLMTEIFREHIGKFVHVYLDDIFVFSDSIEEHEEHLKLVFSILRKAELYLKKEKCDLYSDRMDCLGHIIDDQGLHADGDKMHRIREWRVPRNTKDVQRFLGLVQYIAHFMPDVSAFTGPLHNIEQNGHLFEWRPIH</sequence>
<dbReference type="Gene3D" id="3.10.10.10">
    <property type="entry name" value="HIV Type 1 Reverse Transcriptase, subunit A, domain 1"/>
    <property type="match status" value="1"/>
</dbReference>
<dbReference type="SUPFAM" id="SSF56672">
    <property type="entry name" value="DNA/RNA polymerases"/>
    <property type="match status" value="1"/>
</dbReference>
<feature type="region of interest" description="Disordered" evidence="1">
    <location>
        <begin position="516"/>
        <end position="543"/>
    </location>
</feature>
<dbReference type="InterPro" id="IPR043502">
    <property type="entry name" value="DNA/RNA_pol_sf"/>
</dbReference>
<feature type="compositionally biased region" description="Polar residues" evidence="1">
    <location>
        <begin position="193"/>
        <end position="202"/>
    </location>
</feature>